<dbReference type="Proteomes" id="UP000063234">
    <property type="component" value="Chromosome"/>
</dbReference>
<reference evidence="5" key="1">
    <citation type="journal article" date="2018" name="Science">
        <title>A primordial and reversible TCA cycle in a facultatively chemolithoautotrophic thermophile.</title>
        <authorList>
            <person name="Nunoura T."/>
            <person name="Chikaraishi Y."/>
            <person name="Izaki R."/>
            <person name="Suwa T."/>
            <person name="Sato T."/>
            <person name="Harada T."/>
            <person name="Mori K."/>
            <person name="Kato Y."/>
            <person name="Miyazaki M."/>
            <person name="Shimamura S."/>
            <person name="Yanagawa K."/>
            <person name="Shuto A."/>
            <person name="Ohkouchi N."/>
            <person name="Fujita N."/>
            <person name="Takaki Y."/>
            <person name="Atomi H."/>
            <person name="Takai K."/>
        </authorList>
    </citation>
    <scope>NUCLEOTIDE SEQUENCE [LARGE SCALE GENOMIC DNA]</scope>
    <source>
        <strain evidence="5">DSM 17441 / JCM 13301 / NBRC 103674 / ABI70S6</strain>
    </source>
</reference>
<dbReference type="GO" id="GO:0030001">
    <property type="term" value="P:metal ion transport"/>
    <property type="evidence" value="ECO:0007669"/>
    <property type="project" value="InterPro"/>
</dbReference>
<sequence>MRRSIVVFLLVFGIVSWSYGKVKVVATIQPLSLLVKEIGGNEVEVYTLLPPGASVHAWELRLKDAFLLRKADLAVAVGCGAEPWLSTKGLKRIWYLCDGLKLKNGNPHVWISFDKARKRVMALAEALGDLVPDKDKKEEFFKRAVELRKKLSGLKEAYMKELEGISVVSQHGAWVYLFDELKIDYLGALEPAPHREPGPGRLALLVDRLKNSNCPVMVYEFGHNPQPAKFVAQKSGACLARLYPLGKDGLKSFVDFIELNLNELVRCRSLCTR</sequence>
<accession>A0A0S3QS73</accession>
<organism evidence="4 5">
    <name type="scientific">Thermosulfidibacter takaii (strain DSM 17441 / JCM 13301 / NBRC 103674 / ABI70S6)</name>
    <dbReference type="NCBI Taxonomy" id="1298851"/>
    <lineage>
        <taxon>Bacteria</taxon>
        <taxon>Pseudomonadati</taxon>
        <taxon>Thermosulfidibacterota</taxon>
        <taxon>Thermosulfidibacteria</taxon>
        <taxon>Thermosulfidibacterales</taxon>
        <taxon>Thermosulfidibacteraceae</taxon>
    </lineage>
</organism>
<comment type="similarity">
    <text evidence="1">Belongs to the bacterial solute-binding protein 9 family.</text>
</comment>
<evidence type="ECO:0000313" key="5">
    <source>
        <dbReference type="Proteomes" id="UP000063234"/>
    </source>
</evidence>
<dbReference type="KEGG" id="ttk:TST_0379"/>
<gene>
    <name evidence="4" type="primary">znuA</name>
    <name evidence="4" type="ORF">TST_0379</name>
</gene>
<name>A0A0S3QS73_THET7</name>
<dbReference type="EMBL" id="AP013035">
    <property type="protein sequence ID" value="BAT71187.1"/>
    <property type="molecule type" value="Genomic_DNA"/>
</dbReference>
<evidence type="ECO:0000256" key="1">
    <source>
        <dbReference type="ARBA" id="ARBA00011028"/>
    </source>
</evidence>
<dbReference type="PANTHER" id="PTHR42953">
    <property type="entry name" value="HIGH-AFFINITY ZINC UPTAKE SYSTEM PROTEIN ZNUA-RELATED"/>
    <property type="match status" value="1"/>
</dbReference>
<dbReference type="InterPro" id="IPR006127">
    <property type="entry name" value="ZnuA-like"/>
</dbReference>
<dbReference type="AlphaFoldDB" id="A0A0S3QS73"/>
<evidence type="ECO:0000256" key="2">
    <source>
        <dbReference type="ARBA" id="ARBA00022448"/>
    </source>
</evidence>
<evidence type="ECO:0008006" key="6">
    <source>
        <dbReference type="Google" id="ProtNLM"/>
    </source>
</evidence>
<dbReference type="SUPFAM" id="SSF53807">
    <property type="entry name" value="Helical backbone' metal receptor"/>
    <property type="match status" value="1"/>
</dbReference>
<evidence type="ECO:0000313" key="4">
    <source>
        <dbReference type="EMBL" id="BAT71187.1"/>
    </source>
</evidence>
<dbReference type="PANTHER" id="PTHR42953:SF3">
    <property type="entry name" value="HIGH-AFFINITY ZINC UPTAKE SYSTEM PROTEIN ZNUA"/>
    <property type="match status" value="1"/>
</dbReference>
<dbReference type="RefSeq" id="WP_068549107.1">
    <property type="nucleotide sequence ID" value="NZ_AP013035.1"/>
</dbReference>
<keyword evidence="2" id="KW-0813">Transport</keyword>
<keyword evidence="3" id="KW-0732">Signal</keyword>
<evidence type="ECO:0000256" key="3">
    <source>
        <dbReference type="ARBA" id="ARBA00022729"/>
    </source>
</evidence>
<dbReference type="Pfam" id="PF01297">
    <property type="entry name" value="ZnuA"/>
    <property type="match status" value="1"/>
</dbReference>
<proteinExistence type="inferred from homology"/>
<keyword evidence="5" id="KW-1185">Reference proteome</keyword>
<dbReference type="OrthoDB" id="9810636at2"/>
<dbReference type="STRING" id="1298851.TST_0379"/>
<protein>
    <recommendedName>
        <fullName evidence="6">Zinc ABC transporter substrate-binding protein</fullName>
    </recommendedName>
</protein>
<dbReference type="Gene3D" id="3.40.50.1980">
    <property type="entry name" value="Nitrogenase molybdenum iron protein domain"/>
    <property type="match status" value="2"/>
</dbReference>
<dbReference type="InterPro" id="IPR050492">
    <property type="entry name" value="Bact_metal-bind_prot9"/>
</dbReference>
<dbReference type="GO" id="GO:0046872">
    <property type="term" value="F:metal ion binding"/>
    <property type="evidence" value="ECO:0007669"/>
    <property type="project" value="InterPro"/>
</dbReference>